<accession>A0AAD9V7Y2</accession>
<dbReference type="AlphaFoldDB" id="A0AAD9V7Y2"/>
<proteinExistence type="predicted"/>
<evidence type="ECO:0000313" key="2">
    <source>
        <dbReference type="EMBL" id="KAK2564317.1"/>
    </source>
</evidence>
<sequence length="134" mass="14955">MLVQQYQQGLLPSLRITKFTGDPLGYSTFVRSFESQIESKVKSSDYLEGEPRELIKGCLHLDKLNGYLEAKKLLSEKYVPKCDELVTISDHPQSSSQYAKYGEEASFPTSGPVGEEKLTDGEGHDKLSLPLLNL</sequence>
<keyword evidence="3" id="KW-1185">Reference proteome</keyword>
<reference evidence="2" key="1">
    <citation type="journal article" date="2023" name="G3 (Bethesda)">
        <title>Whole genome assembly and annotation of the endangered Caribbean coral Acropora cervicornis.</title>
        <authorList>
            <person name="Selwyn J.D."/>
            <person name="Vollmer S.V."/>
        </authorList>
    </citation>
    <scope>NUCLEOTIDE SEQUENCE</scope>
    <source>
        <strain evidence="2">K2</strain>
    </source>
</reference>
<feature type="compositionally biased region" description="Basic and acidic residues" evidence="1">
    <location>
        <begin position="114"/>
        <end position="127"/>
    </location>
</feature>
<evidence type="ECO:0000256" key="1">
    <source>
        <dbReference type="SAM" id="MobiDB-lite"/>
    </source>
</evidence>
<dbReference type="EMBL" id="JARQWQ010000023">
    <property type="protein sequence ID" value="KAK2564317.1"/>
    <property type="molecule type" value="Genomic_DNA"/>
</dbReference>
<name>A0AAD9V7Y2_ACRCE</name>
<dbReference type="Proteomes" id="UP001249851">
    <property type="component" value="Unassembled WGS sequence"/>
</dbReference>
<reference evidence="2" key="2">
    <citation type="journal article" date="2023" name="Science">
        <title>Genomic signatures of disease resistance in endangered staghorn corals.</title>
        <authorList>
            <person name="Vollmer S.V."/>
            <person name="Selwyn J.D."/>
            <person name="Despard B.A."/>
            <person name="Roesel C.L."/>
        </authorList>
    </citation>
    <scope>NUCLEOTIDE SEQUENCE</scope>
    <source>
        <strain evidence="2">K2</strain>
    </source>
</reference>
<gene>
    <name evidence="2" type="ORF">P5673_012576</name>
</gene>
<organism evidence="2 3">
    <name type="scientific">Acropora cervicornis</name>
    <name type="common">Staghorn coral</name>
    <dbReference type="NCBI Taxonomy" id="6130"/>
    <lineage>
        <taxon>Eukaryota</taxon>
        <taxon>Metazoa</taxon>
        <taxon>Cnidaria</taxon>
        <taxon>Anthozoa</taxon>
        <taxon>Hexacorallia</taxon>
        <taxon>Scleractinia</taxon>
        <taxon>Astrocoeniina</taxon>
        <taxon>Acroporidae</taxon>
        <taxon>Acropora</taxon>
    </lineage>
</organism>
<feature type="region of interest" description="Disordered" evidence="1">
    <location>
        <begin position="96"/>
        <end position="134"/>
    </location>
</feature>
<evidence type="ECO:0000313" key="3">
    <source>
        <dbReference type="Proteomes" id="UP001249851"/>
    </source>
</evidence>
<protein>
    <submittedName>
        <fullName evidence="2">Uncharacterized protein</fullName>
    </submittedName>
</protein>
<comment type="caution">
    <text evidence="2">The sequence shown here is derived from an EMBL/GenBank/DDBJ whole genome shotgun (WGS) entry which is preliminary data.</text>
</comment>